<feature type="transmembrane region" description="Helical" evidence="14">
    <location>
        <begin position="79"/>
        <end position="97"/>
    </location>
</feature>
<evidence type="ECO:0000256" key="6">
    <source>
        <dbReference type="ARBA" id="ARBA00022723"/>
    </source>
</evidence>
<keyword evidence="7" id="KW-0677">Repeat</keyword>
<evidence type="ECO:0000256" key="16">
    <source>
        <dbReference type="PIRSR" id="PIRSR006404-2"/>
    </source>
</evidence>
<accession>A0A1I5F6C5</accession>
<evidence type="ECO:0000256" key="14">
    <source>
        <dbReference type="PIRNR" id="PIRNR006404"/>
    </source>
</evidence>
<feature type="transmembrane region" description="Helical" evidence="14">
    <location>
        <begin position="144"/>
        <end position="164"/>
    </location>
</feature>
<comment type="cofactor">
    <cofactor evidence="14 16">
        <name>Zn(2+)</name>
        <dbReference type="ChEBI" id="CHEBI:29105"/>
    </cofactor>
    <text evidence="14 16">Binds 1 zinc ion per subunit.</text>
</comment>
<dbReference type="CDD" id="cd06164">
    <property type="entry name" value="S2P-M50_SpoIVFB_CBS"/>
    <property type="match status" value="1"/>
</dbReference>
<dbReference type="PANTHER" id="PTHR39188">
    <property type="entry name" value="MEMBRANE-ASSOCIATED ZINC METALLOPROTEASE M50B"/>
    <property type="match status" value="1"/>
</dbReference>
<evidence type="ECO:0000256" key="7">
    <source>
        <dbReference type="ARBA" id="ARBA00022737"/>
    </source>
</evidence>
<evidence type="ECO:0000256" key="11">
    <source>
        <dbReference type="ARBA" id="ARBA00023049"/>
    </source>
</evidence>
<keyword evidence="9 14" id="KW-0862">Zinc</keyword>
<dbReference type="Gene3D" id="3.10.580.10">
    <property type="entry name" value="CBS-domain"/>
    <property type="match status" value="1"/>
</dbReference>
<proteinExistence type="inferred from homology"/>
<dbReference type="GO" id="GO:0006508">
    <property type="term" value="P:proteolysis"/>
    <property type="evidence" value="ECO:0007669"/>
    <property type="project" value="UniProtKB-KW"/>
</dbReference>
<feature type="binding site" evidence="16">
    <location>
        <position position="72"/>
    </location>
    <ligand>
        <name>Zn(2+)</name>
        <dbReference type="ChEBI" id="CHEBI:29105"/>
        <note>catalytic</note>
    </ligand>
</feature>
<evidence type="ECO:0000256" key="13">
    <source>
        <dbReference type="ARBA" id="ARBA00023136"/>
    </source>
</evidence>
<dbReference type="InterPro" id="IPR016483">
    <property type="entry name" value="UCP006404_Pept_M50_CBS"/>
</dbReference>
<evidence type="ECO:0000256" key="15">
    <source>
        <dbReference type="PIRSR" id="PIRSR006404-1"/>
    </source>
</evidence>
<evidence type="ECO:0000313" key="20">
    <source>
        <dbReference type="Proteomes" id="UP000198599"/>
    </source>
</evidence>
<dbReference type="GO" id="GO:0008237">
    <property type="term" value="F:metallopeptidase activity"/>
    <property type="evidence" value="ECO:0007669"/>
    <property type="project" value="UniProtKB-UniRule"/>
</dbReference>
<keyword evidence="5 14" id="KW-0812">Transmembrane</keyword>
<feature type="active site" evidence="15">
    <location>
        <position position="69"/>
    </location>
</feature>
<dbReference type="Pfam" id="PF00571">
    <property type="entry name" value="CBS"/>
    <property type="match status" value="2"/>
</dbReference>
<dbReference type="GO" id="GO:0046872">
    <property type="term" value="F:metal ion binding"/>
    <property type="evidence" value="ECO:0007669"/>
    <property type="project" value="UniProtKB-UniRule"/>
</dbReference>
<dbReference type="InterPro" id="IPR008915">
    <property type="entry name" value="Peptidase_M50"/>
</dbReference>
<feature type="transmembrane region" description="Helical" evidence="14">
    <location>
        <begin position="198"/>
        <end position="231"/>
    </location>
</feature>
<gene>
    <name evidence="19" type="ORF">SAMN04487859_118101</name>
</gene>
<dbReference type="PANTHER" id="PTHR39188:SF3">
    <property type="entry name" value="STAGE IV SPORULATION PROTEIN FB"/>
    <property type="match status" value="1"/>
</dbReference>
<evidence type="ECO:0000256" key="12">
    <source>
        <dbReference type="ARBA" id="ARBA00023122"/>
    </source>
</evidence>
<dbReference type="RefSeq" id="WP_092841009.1">
    <property type="nucleotide sequence ID" value="NZ_FOVP01000018.1"/>
</dbReference>
<dbReference type="PIRSF" id="PIRSF006404">
    <property type="entry name" value="UCP006404_Pept_M50_CBS"/>
    <property type="match status" value="1"/>
</dbReference>
<keyword evidence="13 14" id="KW-0472">Membrane</keyword>
<dbReference type="STRING" id="1005928.SAMN04487859_118101"/>
<keyword evidence="3 14" id="KW-1003">Cell membrane</keyword>
<reference evidence="20" key="1">
    <citation type="submission" date="2016-10" db="EMBL/GenBank/DDBJ databases">
        <authorList>
            <person name="Varghese N."/>
            <person name="Submissions S."/>
        </authorList>
    </citation>
    <scope>NUCLEOTIDE SEQUENCE [LARGE SCALE GENOMIC DNA]</scope>
    <source>
        <strain evidence="20">DSM 28463</strain>
    </source>
</reference>
<comment type="similarity">
    <text evidence="2 14">Belongs to the peptidase M50B family.</text>
</comment>
<keyword evidence="8 14" id="KW-0378">Hydrolase</keyword>
<dbReference type="AlphaFoldDB" id="A0A1I5F6C5"/>
<evidence type="ECO:0000256" key="10">
    <source>
        <dbReference type="ARBA" id="ARBA00022989"/>
    </source>
</evidence>
<evidence type="ECO:0000256" key="5">
    <source>
        <dbReference type="ARBA" id="ARBA00022692"/>
    </source>
</evidence>
<dbReference type="InterPro" id="IPR000644">
    <property type="entry name" value="CBS_dom"/>
</dbReference>
<dbReference type="Proteomes" id="UP000198599">
    <property type="component" value="Unassembled WGS sequence"/>
</dbReference>
<feature type="transmembrane region" description="Helical" evidence="14">
    <location>
        <begin position="109"/>
        <end position="132"/>
    </location>
</feature>
<sequence>MFANAVRIFTLNKFDIKVDPSWLLIAALITWSLSRQYFPAVLPGQTPGVYLVMAIAAMLCFFGSLLLHELAHSVVARSYGVPIKSITLFLFGGVAELEAEPQTAAVEFQVALAGPVMSLALAFGFWVLAGVVTMVSMPAPIIEVLSYLSLINLVLALFNLVPAFPLDGGRVLRAYLWHRSGDMLRATETAAKSGTVFAYVLMAFGLMALFRGATVAGLWQLLIGGFVLFAARGSYQTQLMRTTFAGKTVQSLMTANPRVAGPEMTLDDLVNRVMLQHRISFVPVVEDGALLGHIDTAVLGGIDRENWASTRVDDVFTTLDRAAKVRSDMPVRDLMSHIAKTGRRKFLVTDNHALLGVITLADLTAYLNLSELLGHPVTLAPKS</sequence>
<evidence type="ECO:0000256" key="2">
    <source>
        <dbReference type="ARBA" id="ARBA00007931"/>
    </source>
</evidence>
<comment type="subcellular location">
    <subcellularLocation>
        <location evidence="1 14">Cell membrane</location>
        <topology evidence="1 14">Multi-pass membrane protein</topology>
    </subcellularLocation>
</comment>
<dbReference type="Pfam" id="PF02163">
    <property type="entry name" value="Peptidase_M50"/>
    <property type="match status" value="1"/>
</dbReference>
<evidence type="ECO:0000256" key="4">
    <source>
        <dbReference type="ARBA" id="ARBA00022670"/>
    </source>
</evidence>
<organism evidence="19 20">
    <name type="scientific">Roseovarius lutimaris</name>
    <dbReference type="NCBI Taxonomy" id="1005928"/>
    <lineage>
        <taxon>Bacteria</taxon>
        <taxon>Pseudomonadati</taxon>
        <taxon>Pseudomonadota</taxon>
        <taxon>Alphaproteobacteria</taxon>
        <taxon>Rhodobacterales</taxon>
        <taxon>Roseobacteraceae</taxon>
        <taxon>Roseovarius</taxon>
    </lineage>
</organism>
<keyword evidence="11 14" id="KW-0482">Metalloprotease</keyword>
<dbReference type="EMBL" id="FOVP01000018">
    <property type="protein sequence ID" value="SFO19318.1"/>
    <property type="molecule type" value="Genomic_DNA"/>
</dbReference>
<feature type="domain" description="CBS" evidence="18">
    <location>
        <begin position="253"/>
        <end position="309"/>
    </location>
</feature>
<protein>
    <recommendedName>
        <fullName evidence="14">Zinc metalloprotease</fullName>
    </recommendedName>
</protein>
<dbReference type="InterPro" id="IPR046342">
    <property type="entry name" value="CBS_dom_sf"/>
</dbReference>
<evidence type="ECO:0000256" key="3">
    <source>
        <dbReference type="ARBA" id="ARBA00022475"/>
    </source>
</evidence>
<name>A0A1I5F6C5_9RHOB</name>
<feature type="binding site" evidence="16">
    <location>
        <position position="68"/>
    </location>
    <ligand>
        <name>Zn(2+)</name>
        <dbReference type="ChEBI" id="CHEBI:29105"/>
        <note>catalytic</note>
    </ligand>
</feature>
<feature type="transmembrane region" description="Helical" evidence="14">
    <location>
        <begin position="50"/>
        <end position="67"/>
    </location>
</feature>
<evidence type="ECO:0000256" key="9">
    <source>
        <dbReference type="ARBA" id="ARBA00022833"/>
    </source>
</evidence>
<feature type="transmembrane region" description="Helical" evidence="14">
    <location>
        <begin position="21"/>
        <end position="38"/>
    </location>
</feature>
<feature type="domain" description="CBS" evidence="18">
    <location>
        <begin position="316"/>
        <end position="377"/>
    </location>
</feature>
<evidence type="ECO:0000256" key="17">
    <source>
        <dbReference type="PROSITE-ProRule" id="PRU00703"/>
    </source>
</evidence>
<evidence type="ECO:0000256" key="8">
    <source>
        <dbReference type="ARBA" id="ARBA00022801"/>
    </source>
</evidence>
<feature type="binding site" evidence="16">
    <location>
        <position position="167"/>
    </location>
    <ligand>
        <name>Zn(2+)</name>
        <dbReference type="ChEBI" id="CHEBI:29105"/>
        <note>catalytic</note>
    </ligand>
</feature>
<dbReference type="PROSITE" id="PS51371">
    <property type="entry name" value="CBS"/>
    <property type="match status" value="2"/>
</dbReference>
<keyword evidence="6 14" id="KW-0479">Metal-binding</keyword>
<keyword evidence="20" id="KW-1185">Reference proteome</keyword>
<keyword evidence="4 14" id="KW-0645">Protease</keyword>
<dbReference type="SUPFAM" id="SSF54631">
    <property type="entry name" value="CBS-domain pair"/>
    <property type="match status" value="1"/>
</dbReference>
<dbReference type="GO" id="GO:0005886">
    <property type="term" value="C:plasma membrane"/>
    <property type="evidence" value="ECO:0007669"/>
    <property type="project" value="UniProtKB-SubCell"/>
</dbReference>
<evidence type="ECO:0000256" key="1">
    <source>
        <dbReference type="ARBA" id="ARBA00004651"/>
    </source>
</evidence>
<keyword evidence="10 14" id="KW-1133">Transmembrane helix</keyword>
<dbReference type="OrthoDB" id="9781963at2"/>
<evidence type="ECO:0000259" key="18">
    <source>
        <dbReference type="PROSITE" id="PS51371"/>
    </source>
</evidence>
<keyword evidence="12 17" id="KW-0129">CBS domain</keyword>
<evidence type="ECO:0000313" key="19">
    <source>
        <dbReference type="EMBL" id="SFO19318.1"/>
    </source>
</evidence>